<feature type="region of interest" description="Disordered" evidence="2">
    <location>
        <begin position="1"/>
        <end position="26"/>
    </location>
</feature>
<evidence type="ECO:0000313" key="4">
    <source>
        <dbReference type="Proteomes" id="UP001151699"/>
    </source>
</evidence>
<feature type="coiled-coil region" evidence="1">
    <location>
        <begin position="122"/>
        <end position="149"/>
    </location>
</feature>
<organism evidence="3 4">
    <name type="scientific">Pseudolycoriella hygida</name>
    <dbReference type="NCBI Taxonomy" id="35572"/>
    <lineage>
        <taxon>Eukaryota</taxon>
        <taxon>Metazoa</taxon>
        <taxon>Ecdysozoa</taxon>
        <taxon>Arthropoda</taxon>
        <taxon>Hexapoda</taxon>
        <taxon>Insecta</taxon>
        <taxon>Pterygota</taxon>
        <taxon>Neoptera</taxon>
        <taxon>Endopterygota</taxon>
        <taxon>Diptera</taxon>
        <taxon>Nematocera</taxon>
        <taxon>Sciaroidea</taxon>
        <taxon>Sciaridae</taxon>
        <taxon>Pseudolycoriella</taxon>
    </lineage>
</organism>
<gene>
    <name evidence="3" type="ORF">Bhyg_00702</name>
</gene>
<reference evidence="3" key="1">
    <citation type="submission" date="2022-07" db="EMBL/GenBank/DDBJ databases">
        <authorList>
            <person name="Trinca V."/>
            <person name="Uliana J.V.C."/>
            <person name="Torres T.T."/>
            <person name="Ward R.J."/>
            <person name="Monesi N."/>
        </authorList>
    </citation>
    <scope>NUCLEOTIDE SEQUENCE</scope>
    <source>
        <strain evidence="3">HSMRA1968</strain>
        <tissue evidence="3">Whole embryos</tissue>
    </source>
</reference>
<keyword evidence="1" id="KW-0175">Coiled coil</keyword>
<evidence type="ECO:0000256" key="2">
    <source>
        <dbReference type="SAM" id="MobiDB-lite"/>
    </source>
</evidence>
<dbReference type="AlphaFoldDB" id="A0A9Q0N9P5"/>
<protein>
    <submittedName>
        <fullName evidence="3">Uncharacterized protein</fullName>
    </submittedName>
</protein>
<feature type="compositionally biased region" description="Acidic residues" evidence="2">
    <location>
        <begin position="1"/>
        <end position="21"/>
    </location>
</feature>
<keyword evidence="4" id="KW-1185">Reference proteome</keyword>
<name>A0A9Q0N9P5_9DIPT</name>
<evidence type="ECO:0000313" key="3">
    <source>
        <dbReference type="EMBL" id="KAJ6645496.1"/>
    </source>
</evidence>
<accession>A0A9Q0N9P5</accession>
<proteinExistence type="predicted"/>
<sequence>MRSERDDEFLMPDTDLDSDDYSDTKVDEKPEFSAAQLEMLLHMKTLYEDNTDAETLEILWESLAFNLNVIGPAVHTQNEWFRIWRVINNMERQRNGEQSESESTSSKAVELEAIVINQGKMIENQNLILQELQRTNQLLQDIAEQKKDLM</sequence>
<dbReference type="Proteomes" id="UP001151699">
    <property type="component" value="Chromosome A"/>
</dbReference>
<evidence type="ECO:0000256" key="1">
    <source>
        <dbReference type="SAM" id="Coils"/>
    </source>
</evidence>
<comment type="caution">
    <text evidence="3">The sequence shown here is derived from an EMBL/GenBank/DDBJ whole genome shotgun (WGS) entry which is preliminary data.</text>
</comment>
<dbReference type="EMBL" id="WJQU01000001">
    <property type="protein sequence ID" value="KAJ6645496.1"/>
    <property type="molecule type" value="Genomic_DNA"/>
</dbReference>